<feature type="compositionally biased region" description="Basic and acidic residues" evidence="1">
    <location>
        <begin position="43"/>
        <end position="62"/>
    </location>
</feature>
<feature type="region of interest" description="Disordered" evidence="1">
    <location>
        <begin position="37"/>
        <end position="62"/>
    </location>
</feature>
<dbReference type="EMBL" id="RQET01000002">
    <property type="protein sequence ID" value="TGK13090.1"/>
    <property type="molecule type" value="Genomic_DNA"/>
</dbReference>
<dbReference type="Proteomes" id="UP000298458">
    <property type="component" value="Unassembled WGS sequence"/>
</dbReference>
<sequence>MKFLLFLLLGYLLFRTLRSVFFHEKHPRFTVVFKDFPQNSSGGEKDISDRAKILNSNDSEKR</sequence>
<reference evidence="2" key="1">
    <citation type="journal article" date="2019" name="PLoS Negl. Trop. Dis.">
        <title>Revisiting the worldwide diversity of Leptospira species in the environment.</title>
        <authorList>
            <person name="Vincent A.T."/>
            <person name="Schiettekatte O."/>
            <person name="Bourhy P."/>
            <person name="Veyrier F.J."/>
            <person name="Picardeau M."/>
        </authorList>
    </citation>
    <scope>NUCLEOTIDE SEQUENCE [LARGE SCALE GENOMIC DNA]</scope>
    <source>
        <strain evidence="2">SSW15</strain>
    </source>
</reference>
<gene>
    <name evidence="2" type="ORF">EHO60_02505</name>
</gene>
<accession>A0A4V3JE05</accession>
<dbReference type="AlphaFoldDB" id="A0A4V3JE05"/>
<dbReference type="OrthoDB" id="9930255at2"/>
<evidence type="ECO:0000256" key="1">
    <source>
        <dbReference type="SAM" id="MobiDB-lite"/>
    </source>
</evidence>
<dbReference type="RefSeq" id="WP_135766601.1">
    <property type="nucleotide sequence ID" value="NZ_RQET01000002.1"/>
</dbReference>
<evidence type="ECO:0000313" key="2">
    <source>
        <dbReference type="EMBL" id="TGK13090.1"/>
    </source>
</evidence>
<evidence type="ECO:0000313" key="3">
    <source>
        <dbReference type="Proteomes" id="UP000298458"/>
    </source>
</evidence>
<organism evidence="2 3">
    <name type="scientific">Leptospira fletcheri</name>
    <dbReference type="NCBI Taxonomy" id="2484981"/>
    <lineage>
        <taxon>Bacteria</taxon>
        <taxon>Pseudomonadati</taxon>
        <taxon>Spirochaetota</taxon>
        <taxon>Spirochaetia</taxon>
        <taxon>Leptospirales</taxon>
        <taxon>Leptospiraceae</taxon>
        <taxon>Leptospira</taxon>
    </lineage>
</organism>
<proteinExistence type="predicted"/>
<comment type="caution">
    <text evidence="2">The sequence shown here is derived from an EMBL/GenBank/DDBJ whole genome shotgun (WGS) entry which is preliminary data.</text>
</comment>
<keyword evidence="3" id="KW-1185">Reference proteome</keyword>
<protein>
    <submittedName>
        <fullName evidence="2">Uncharacterized protein</fullName>
    </submittedName>
</protein>
<name>A0A4V3JE05_9LEPT</name>